<evidence type="ECO:0000313" key="2">
    <source>
        <dbReference type="EMBL" id="RDB29123.1"/>
    </source>
</evidence>
<proteinExistence type="predicted"/>
<accession>A0A369KBE3</accession>
<dbReference type="Proteomes" id="UP000076154">
    <property type="component" value="Unassembled WGS sequence"/>
</dbReference>
<dbReference type="InParanoid" id="A0A369KBE3"/>
<dbReference type="AlphaFoldDB" id="A0A369KBE3"/>
<feature type="region of interest" description="Disordered" evidence="1">
    <location>
        <begin position="64"/>
        <end position="86"/>
    </location>
</feature>
<dbReference type="EMBL" id="LUEZ02000010">
    <property type="protein sequence ID" value="RDB29123.1"/>
    <property type="molecule type" value="Genomic_DNA"/>
</dbReference>
<organism evidence="2 3">
    <name type="scientific">Hypsizygus marmoreus</name>
    <name type="common">White beech mushroom</name>
    <name type="synonym">Agaricus marmoreus</name>
    <dbReference type="NCBI Taxonomy" id="39966"/>
    <lineage>
        <taxon>Eukaryota</taxon>
        <taxon>Fungi</taxon>
        <taxon>Dikarya</taxon>
        <taxon>Basidiomycota</taxon>
        <taxon>Agaricomycotina</taxon>
        <taxon>Agaricomycetes</taxon>
        <taxon>Agaricomycetidae</taxon>
        <taxon>Agaricales</taxon>
        <taxon>Tricholomatineae</taxon>
        <taxon>Lyophyllaceae</taxon>
        <taxon>Hypsizygus</taxon>
    </lineage>
</organism>
<sequence length="157" mass="17752">MLPVPQLSFFGSPEVVWSPLHSPHDSARPRSLPWKLWSQFEPGSALSSISGSVTSRVGSRIQSVSQELSRSVPDQTDILGPMHNNRQYPYHLNEKSHQNMHMTSSKLKTLQELQDRRSSWVAPWGGDWKVDSIFKSEVLGKRNRIGLPQEQVPPSMP</sequence>
<name>A0A369KBE3_HYPMA</name>
<comment type="caution">
    <text evidence="2">The sequence shown here is derived from an EMBL/GenBank/DDBJ whole genome shotgun (WGS) entry which is preliminary data.</text>
</comment>
<protein>
    <submittedName>
        <fullName evidence="2">Uncharacterized protein</fullName>
    </submittedName>
</protein>
<feature type="compositionally biased region" description="Polar residues" evidence="1">
    <location>
        <begin position="64"/>
        <end position="74"/>
    </location>
</feature>
<gene>
    <name evidence="2" type="ORF">Hypma_015064</name>
</gene>
<keyword evidence="3" id="KW-1185">Reference proteome</keyword>
<evidence type="ECO:0000256" key="1">
    <source>
        <dbReference type="SAM" id="MobiDB-lite"/>
    </source>
</evidence>
<evidence type="ECO:0000313" key="3">
    <source>
        <dbReference type="Proteomes" id="UP000076154"/>
    </source>
</evidence>
<reference evidence="2" key="1">
    <citation type="submission" date="2018-04" db="EMBL/GenBank/DDBJ databases">
        <title>Whole genome sequencing of Hypsizygus marmoreus.</title>
        <authorList>
            <person name="Choi I.-G."/>
            <person name="Min B."/>
            <person name="Kim J.-G."/>
            <person name="Kim S."/>
            <person name="Oh Y.-L."/>
            <person name="Kong W.-S."/>
            <person name="Park H."/>
            <person name="Jeong J."/>
            <person name="Song E.-S."/>
        </authorList>
    </citation>
    <scope>NUCLEOTIDE SEQUENCE [LARGE SCALE GENOMIC DNA]</scope>
    <source>
        <strain evidence="2">51987-8</strain>
    </source>
</reference>